<evidence type="ECO:0000256" key="3">
    <source>
        <dbReference type="ARBA" id="ARBA00022617"/>
    </source>
</evidence>
<gene>
    <name evidence="11" type="ORF">SMF913_25315</name>
</gene>
<dbReference type="SUPFAM" id="SSF48113">
    <property type="entry name" value="Heme-dependent peroxidases"/>
    <property type="match status" value="1"/>
</dbReference>
<dbReference type="InterPro" id="IPR002016">
    <property type="entry name" value="Haem_peroxidase"/>
</dbReference>
<evidence type="ECO:0000256" key="9">
    <source>
        <dbReference type="SAM" id="MobiDB-lite"/>
    </source>
</evidence>
<name>A0A2J7YP89_STRMQ</name>
<evidence type="ECO:0000313" key="12">
    <source>
        <dbReference type="Proteomes" id="UP000236520"/>
    </source>
</evidence>
<dbReference type="InterPro" id="IPR010255">
    <property type="entry name" value="Haem_peroxidase_sf"/>
</dbReference>
<evidence type="ECO:0000256" key="4">
    <source>
        <dbReference type="ARBA" id="ARBA00022723"/>
    </source>
</evidence>
<keyword evidence="12" id="KW-1185">Reference proteome</keyword>
<keyword evidence="4" id="KW-0479">Metal-binding</keyword>
<dbReference type="Proteomes" id="UP000236520">
    <property type="component" value="Unassembled WGS sequence"/>
</dbReference>
<feature type="region of interest" description="Disordered" evidence="9">
    <location>
        <begin position="1"/>
        <end position="40"/>
    </location>
</feature>
<keyword evidence="6" id="KW-0408">Iron</keyword>
<dbReference type="Pfam" id="PF00141">
    <property type="entry name" value="peroxidase"/>
    <property type="match status" value="1"/>
</dbReference>
<dbReference type="GO" id="GO:0004096">
    <property type="term" value="F:catalase activity"/>
    <property type="evidence" value="ECO:0007669"/>
    <property type="project" value="InterPro"/>
</dbReference>
<keyword evidence="3" id="KW-0349">Heme</keyword>
<evidence type="ECO:0000313" key="11">
    <source>
        <dbReference type="EMBL" id="PNG89850.1"/>
    </source>
</evidence>
<reference evidence="11 12" key="1">
    <citation type="submission" date="2015-09" db="EMBL/GenBank/DDBJ databases">
        <title>Genome sequence, genome mining and natural product profiling of a biocontrol bacterium Streptomyces malaysiensis F913.</title>
        <authorList>
            <person name="Xu Y."/>
            <person name="Wei J."/>
            <person name="Xie J."/>
            <person name="Li T."/>
            <person name="Zhou Z."/>
        </authorList>
    </citation>
    <scope>NUCLEOTIDE SEQUENCE [LARGE SCALE GENOMIC DNA]</scope>
    <source>
        <strain evidence="11 12">F913</strain>
    </source>
</reference>
<sequence>MTPTSGPGPSVSGIGRRPSRNATFRGSDKRGGANGARIRLEPQRGWEVNNPDELAQVLRTLEGIQGECNSGARKVSLADLLTLSAPETTVLVGGLRVLGANHNGSKHGVLTETPGTCRGLRARRRRRPESRPARFC</sequence>
<dbReference type="GO" id="GO:0005829">
    <property type="term" value="C:cytosol"/>
    <property type="evidence" value="ECO:0007669"/>
    <property type="project" value="TreeGrafter"/>
</dbReference>
<evidence type="ECO:0000256" key="8">
    <source>
        <dbReference type="ARBA" id="ARBA00049145"/>
    </source>
</evidence>
<dbReference type="EMBL" id="LJIW01000002">
    <property type="protein sequence ID" value="PNG89850.1"/>
    <property type="molecule type" value="Genomic_DNA"/>
</dbReference>
<feature type="domain" description="Plant heme peroxidase family profile" evidence="10">
    <location>
        <begin position="31"/>
        <end position="95"/>
    </location>
</feature>
<keyword evidence="7" id="KW-0376">Hydrogen peroxide</keyword>
<evidence type="ECO:0000256" key="7">
    <source>
        <dbReference type="ARBA" id="ARBA00023324"/>
    </source>
</evidence>
<dbReference type="PANTHER" id="PTHR30555">
    <property type="entry name" value="HYDROPEROXIDASE I, BIFUNCTIONAL CATALASE-PEROXIDASE"/>
    <property type="match status" value="1"/>
</dbReference>
<evidence type="ECO:0000259" key="10">
    <source>
        <dbReference type="Pfam" id="PF00141"/>
    </source>
</evidence>
<keyword evidence="5" id="KW-0560">Oxidoreductase</keyword>
<dbReference type="AlphaFoldDB" id="A0A2J7YP89"/>
<accession>A0A2J7YP89</accession>
<dbReference type="GO" id="GO:0070301">
    <property type="term" value="P:cellular response to hydrogen peroxide"/>
    <property type="evidence" value="ECO:0007669"/>
    <property type="project" value="TreeGrafter"/>
</dbReference>
<dbReference type="Gene3D" id="1.10.420.10">
    <property type="entry name" value="Peroxidase, domain 2"/>
    <property type="match status" value="1"/>
</dbReference>
<evidence type="ECO:0000256" key="5">
    <source>
        <dbReference type="ARBA" id="ARBA00023002"/>
    </source>
</evidence>
<organism evidence="11 12">
    <name type="scientific">Streptomyces malaysiensis</name>
    <dbReference type="NCBI Taxonomy" id="92644"/>
    <lineage>
        <taxon>Bacteria</taxon>
        <taxon>Bacillati</taxon>
        <taxon>Actinomycetota</taxon>
        <taxon>Actinomycetes</taxon>
        <taxon>Kitasatosporales</taxon>
        <taxon>Streptomycetaceae</taxon>
        <taxon>Streptomyces</taxon>
        <taxon>Streptomyces violaceusniger group</taxon>
    </lineage>
</organism>
<evidence type="ECO:0000256" key="1">
    <source>
        <dbReference type="ARBA" id="ARBA00001970"/>
    </source>
</evidence>
<proteinExistence type="predicted"/>
<dbReference type="PANTHER" id="PTHR30555:SF0">
    <property type="entry name" value="CATALASE-PEROXIDASE"/>
    <property type="match status" value="1"/>
</dbReference>
<comment type="cofactor">
    <cofactor evidence="1">
        <name>heme b</name>
        <dbReference type="ChEBI" id="CHEBI:60344"/>
    </cofactor>
</comment>
<evidence type="ECO:0000256" key="2">
    <source>
        <dbReference type="ARBA" id="ARBA00022559"/>
    </source>
</evidence>
<dbReference type="InterPro" id="IPR000763">
    <property type="entry name" value="Catalase_peroxidase"/>
</dbReference>
<dbReference type="GO" id="GO:0046872">
    <property type="term" value="F:metal ion binding"/>
    <property type="evidence" value="ECO:0007669"/>
    <property type="project" value="UniProtKB-KW"/>
</dbReference>
<protein>
    <recommendedName>
        <fullName evidence="10">Plant heme peroxidase family profile domain-containing protein</fullName>
    </recommendedName>
</protein>
<dbReference type="Gene3D" id="1.10.520.10">
    <property type="match status" value="1"/>
</dbReference>
<evidence type="ECO:0000256" key="6">
    <source>
        <dbReference type="ARBA" id="ARBA00023004"/>
    </source>
</evidence>
<keyword evidence="2" id="KW-0575">Peroxidase</keyword>
<comment type="caution">
    <text evidence="11">The sequence shown here is derived from an EMBL/GenBank/DDBJ whole genome shotgun (WGS) entry which is preliminary data.</text>
</comment>
<comment type="catalytic activity">
    <reaction evidence="8">
        <text>2 H2O2 = O2 + 2 H2O</text>
        <dbReference type="Rhea" id="RHEA:20309"/>
        <dbReference type="ChEBI" id="CHEBI:15377"/>
        <dbReference type="ChEBI" id="CHEBI:15379"/>
        <dbReference type="ChEBI" id="CHEBI:16240"/>
        <dbReference type="EC" id="1.11.1.21"/>
    </reaction>
</comment>
<dbReference type="GO" id="GO:0042744">
    <property type="term" value="P:hydrogen peroxide catabolic process"/>
    <property type="evidence" value="ECO:0007669"/>
    <property type="project" value="UniProtKB-KW"/>
</dbReference>
<dbReference type="GO" id="GO:0020037">
    <property type="term" value="F:heme binding"/>
    <property type="evidence" value="ECO:0007669"/>
    <property type="project" value="InterPro"/>
</dbReference>